<dbReference type="EMBL" id="AAACVH010000070">
    <property type="protein sequence ID" value="EAA8668237.1"/>
    <property type="molecule type" value="Genomic_DNA"/>
</dbReference>
<protein>
    <submittedName>
        <fullName evidence="2">Uncharacterized protein</fullName>
    </submittedName>
</protein>
<sequence length="74" mass="8210">MVKTHTGTVEVTTALGKVQKKVRLYRTEKAWVNTPRESWSPETGLRNGGTMRASVLLLDSIRALPVGENPDMDD</sequence>
<dbReference type="AlphaFoldDB" id="A0A3R0CIL1"/>
<name>A0A3R0CIL1_SALER</name>
<accession>A0A3R0CIL1</accession>
<dbReference type="EMBL" id="RSMR01000054">
    <property type="protein sequence ID" value="MIK94948.1"/>
    <property type="molecule type" value="Genomic_DNA"/>
</dbReference>
<gene>
    <name evidence="2" type="ORF">KO51_26625</name>
    <name evidence="1" type="ORF">NL99_25580</name>
</gene>
<organism evidence="2">
    <name type="scientific">Salmonella enterica</name>
    <name type="common">Salmonella choleraesuis</name>
    <dbReference type="NCBI Taxonomy" id="28901"/>
    <lineage>
        <taxon>Bacteria</taxon>
        <taxon>Pseudomonadati</taxon>
        <taxon>Pseudomonadota</taxon>
        <taxon>Gammaproteobacteria</taxon>
        <taxon>Enterobacterales</taxon>
        <taxon>Enterobacteriaceae</taxon>
        <taxon>Salmonella</taxon>
    </lineage>
</organism>
<dbReference type="Proteomes" id="UP000885283">
    <property type="component" value="Unassembled WGS sequence"/>
</dbReference>
<evidence type="ECO:0000313" key="2">
    <source>
        <dbReference type="EMBL" id="MIK94948.1"/>
    </source>
</evidence>
<reference evidence="2" key="1">
    <citation type="submission" date="2018-08" db="EMBL/GenBank/DDBJ databases">
        <authorList>
            <consortium name="GenomeTrakr network: Whole genome sequencing for foodborne pathogen traceback"/>
        </authorList>
    </citation>
    <scope>NUCLEOTIDE SEQUENCE [LARGE SCALE GENOMIC DNA]</scope>
    <source>
        <strain evidence="2">FLUFL-1338</strain>
        <strain evidence="1">FLUFL-367</strain>
    </source>
</reference>
<dbReference type="Proteomes" id="UP000839834">
    <property type="component" value="Unassembled WGS sequence"/>
</dbReference>
<proteinExistence type="predicted"/>
<comment type="caution">
    <text evidence="2">The sequence shown here is derived from an EMBL/GenBank/DDBJ whole genome shotgun (WGS) entry which is preliminary data.</text>
</comment>
<evidence type="ECO:0000313" key="1">
    <source>
        <dbReference type="EMBL" id="EAA8668237.1"/>
    </source>
</evidence>